<dbReference type="GO" id="GO:0005829">
    <property type="term" value="C:cytosol"/>
    <property type="evidence" value="ECO:0007669"/>
    <property type="project" value="TreeGrafter"/>
</dbReference>
<evidence type="ECO:0000313" key="24">
    <source>
        <dbReference type="Proteomes" id="UP001220209"/>
    </source>
</evidence>
<dbReference type="EMBL" id="JAENIB010000010">
    <property type="protein sequence ID" value="MBK1932724.1"/>
    <property type="molecule type" value="Genomic_DNA"/>
</dbReference>
<comment type="similarity">
    <text evidence="2 15">In the N-terminal section; belongs to the cytochrome P450 family.</text>
</comment>
<dbReference type="InterPro" id="IPR017972">
    <property type="entry name" value="Cyt_P450_CS"/>
</dbReference>
<dbReference type="InterPro" id="IPR036396">
    <property type="entry name" value="Cyt_P450_sf"/>
</dbReference>
<dbReference type="Gene3D" id="3.40.50.360">
    <property type="match status" value="1"/>
</dbReference>
<dbReference type="EMBL" id="JAGEMX010000011">
    <property type="protein sequence ID" value="MBO1833369.1"/>
    <property type="molecule type" value="Genomic_DNA"/>
</dbReference>
<dbReference type="GO" id="GO:0003958">
    <property type="term" value="F:NADPH-hemoprotein reductase activity"/>
    <property type="evidence" value="ECO:0007669"/>
    <property type="project" value="UniProtKB-UniRule"/>
</dbReference>
<keyword evidence="10 15" id="KW-0249">Electron transport</keyword>
<dbReference type="PROSITE" id="PS50902">
    <property type="entry name" value="FLAVODOXIN_LIKE"/>
    <property type="match status" value="1"/>
</dbReference>
<protein>
    <recommendedName>
        <fullName evidence="15">Bifunctional cytochrome P450/NADPH--P450 reductase</fullName>
    </recommendedName>
    <domain>
        <recommendedName>
            <fullName evidence="15">Cytochrome P450</fullName>
            <ecNumber evidence="15">1.14.14.1</ecNumber>
        </recommendedName>
    </domain>
    <domain>
        <recommendedName>
            <fullName evidence="15">NADPH--cytochrome P450 reductase</fullName>
            <ecNumber evidence="15">1.6.2.4</ecNumber>
        </recommendedName>
    </domain>
</protein>
<dbReference type="Proteomes" id="UP000611459">
    <property type="component" value="Unassembled WGS sequence"/>
</dbReference>
<dbReference type="Pfam" id="PF00667">
    <property type="entry name" value="FAD_binding_1"/>
    <property type="match status" value="1"/>
</dbReference>
<dbReference type="PRINTS" id="PR00369">
    <property type="entry name" value="FLAVODOXIN"/>
</dbReference>
<feature type="domain" description="Flavodoxin-like" evidence="17">
    <location>
        <begin position="497"/>
        <end position="636"/>
    </location>
</feature>
<dbReference type="Gene3D" id="1.10.630.10">
    <property type="entry name" value="Cytochrome P450"/>
    <property type="match status" value="1"/>
</dbReference>
<name>A0A1E3FJ79_9BURK</name>
<dbReference type="EMBL" id="CP090642">
    <property type="protein sequence ID" value="WFN22296.1"/>
    <property type="molecule type" value="Genomic_DNA"/>
</dbReference>
<dbReference type="Gene3D" id="1.20.990.10">
    <property type="entry name" value="NADPH-cytochrome p450 Reductase, Chain A, domain 3"/>
    <property type="match status" value="1"/>
</dbReference>
<comment type="catalytic activity">
    <reaction evidence="14 15">
        <text>2 oxidized [cytochrome P450] + NADPH = 2 reduced [cytochrome P450] + NADP(+) + H(+)</text>
        <dbReference type="Rhea" id="RHEA:24040"/>
        <dbReference type="Rhea" id="RHEA-COMP:14627"/>
        <dbReference type="Rhea" id="RHEA-COMP:14628"/>
        <dbReference type="ChEBI" id="CHEBI:15378"/>
        <dbReference type="ChEBI" id="CHEBI:55376"/>
        <dbReference type="ChEBI" id="CHEBI:57783"/>
        <dbReference type="ChEBI" id="CHEBI:58349"/>
        <dbReference type="ChEBI" id="CHEBI:60344"/>
        <dbReference type="EC" id="1.6.2.4"/>
    </reaction>
</comment>
<sequence length="1063" mass="117977">MKSSSLVPQPPLKPVIGHLMEVLGPSPLAKMMDLARKYGPVYWFEVFGQGYYVVSGQTLVNEVCDESRFQKCVHQSLLELRPAIGDGLFTAFGDEPNWAKAHRVLMQAFGPLSIWSMFDKMVDIADQMFLHWERFGPETPVDVSDHMTRLTLDTIALCAFDCRFNSFYREDQHPFVDAMVNTLSEAGKRELRPKLVSKLMVNRSRKFDADIEVMRSLATKMIEDRRKHPHDSEASMDLLDRMLNGVDPVTGEKLDDENIVFQMITFLIAGHETTSGLLSFATYFLLKNPDILQKARDMVDEVVGSETPRIEHLARLRYIEHILMETLRIWPTAPAFAVSPLADTTFGGKYAVSPDDIIMILTPMLHRDVSVWGEDVEAFRPERFAPEHAEQLPPNAWKPFGNGARACIGRPFAMQEAHLVLIMLLQRFDFSFADPDYELDVAETLTLKPTGFRINVKPRARGALKVPDTAVRARSSAQSPSVAPVQSLPSGEDVSTILVLFGGNTGSAESFARRIAGDASRHGFHATCAPLDDFAGKLDGYPALVIVTASYEGQPPDNARSFVPYVEALGEGALDGVHFSVLGCGNKQWARTYQAIPKRVDEALEKAGATRVHARGELDSGGDFFGEFDNWYTEMWDRFAISAGKEVSTVQHGDTALKVSFAENTREKLLNFGDMAHASIVDNRELVDISVAGSRSKKHIELKLPDEMTYRSGDYLAVLPRNSKNNVDRVLRRFRVSWDTQVVIEGTSSNPRLPLGQPISCGDLFSSYVELAVPATRSQVSTLADATRCPPEKVELERLSADDFECEILGKRTTVMDLLERFGSVDLSLDKFLDMLPALKARQYSISSSPLWKADHVTLTVAVVDAPALSGNGRHEGVASSYLARLNTGDSLSVAVRPSNAHFRPPAETGLPMILICAGSGIAPFRGFLQERALQKQQGENVGKSLLFFGIDDPDVDFLYRDELDEWARFGVVEVMPAYSNRPEEGARFVQDKVWLEREKIAALFAQGATVFVCGDGKNMAPAVRATLARIYQEATGANDEIASAWIDTMEREHGRYVADVFA</sequence>
<keyword evidence="5 15" id="KW-0285">Flavoprotein</keyword>
<dbReference type="InterPro" id="IPR001128">
    <property type="entry name" value="Cyt_P450"/>
</dbReference>
<dbReference type="PANTHER" id="PTHR19384:SF127">
    <property type="entry name" value="BIFUNCTIONAL CYTOCHROME P450_NADPH--P450 REDUCTASE"/>
    <property type="match status" value="1"/>
</dbReference>
<proteinExistence type="inferred from homology"/>
<dbReference type="SUPFAM" id="SSF48264">
    <property type="entry name" value="Cytochrome P450"/>
    <property type="match status" value="1"/>
</dbReference>
<keyword evidence="23" id="KW-1185">Reference proteome</keyword>
<dbReference type="Gene3D" id="3.40.50.80">
    <property type="entry name" value="Nucleotide-binding domain of ferredoxin-NADP reductase (FNR) module"/>
    <property type="match status" value="1"/>
</dbReference>
<dbReference type="InterPro" id="IPR003097">
    <property type="entry name" value="CysJ-like_FAD-binding"/>
</dbReference>
<dbReference type="CDD" id="cd06206">
    <property type="entry name" value="bifunctional_CYPOR"/>
    <property type="match status" value="1"/>
</dbReference>
<dbReference type="PANTHER" id="PTHR19384">
    <property type="entry name" value="NITRIC OXIDE SYNTHASE-RELATED"/>
    <property type="match status" value="1"/>
</dbReference>
<evidence type="ECO:0000256" key="4">
    <source>
        <dbReference type="ARBA" id="ARBA00022617"/>
    </source>
</evidence>
<keyword evidence="11 15" id="KW-0560">Oxidoreductase</keyword>
<evidence type="ECO:0000256" key="9">
    <source>
        <dbReference type="ARBA" id="ARBA00022857"/>
    </source>
</evidence>
<dbReference type="CDD" id="cd11068">
    <property type="entry name" value="CYP120A1"/>
    <property type="match status" value="1"/>
</dbReference>
<dbReference type="FunFam" id="2.40.30.10:FF:000198">
    <property type="entry name" value="Bifunctional cytochrome P450/NADPH--P450 reductase"/>
    <property type="match status" value="1"/>
</dbReference>
<reference evidence="19" key="1">
    <citation type="submission" date="2021-01" db="EMBL/GenBank/DDBJ databases">
        <title>Outbreak of Burkholderia contaminns endophthalmitis traced to a clinical ventilation system.</title>
        <authorList>
            <person name="Lipuma J."/>
            <person name="Spilker T."/>
            <person name="Kratholm J."/>
        </authorList>
    </citation>
    <scope>NUCLEOTIDE SEQUENCE</scope>
    <source>
        <strain evidence="19">HI4954</strain>
    </source>
</reference>
<comment type="cofactor">
    <cofactor evidence="1 15 16">
        <name>heme</name>
        <dbReference type="ChEBI" id="CHEBI:30413"/>
    </cofactor>
</comment>
<dbReference type="InterPro" id="IPR039261">
    <property type="entry name" value="FNR_nucleotide-bd"/>
</dbReference>
<evidence type="ECO:0000256" key="10">
    <source>
        <dbReference type="ARBA" id="ARBA00022982"/>
    </source>
</evidence>
<dbReference type="PROSITE" id="PS00086">
    <property type="entry name" value="CYTOCHROME_P450"/>
    <property type="match status" value="1"/>
</dbReference>
<dbReference type="OrthoDB" id="9764248at2"/>
<comment type="cofactor">
    <cofactor evidence="15">
        <name>FAD</name>
        <dbReference type="ChEBI" id="CHEBI:57692"/>
    </cofactor>
    <cofactor evidence="15">
        <name>FMN</name>
        <dbReference type="ChEBI" id="CHEBI:58210"/>
    </cofactor>
</comment>
<dbReference type="Proteomes" id="UP001220209">
    <property type="component" value="Chromosome 3"/>
</dbReference>
<organism evidence="19 22">
    <name type="scientific">Burkholderia contaminans</name>
    <dbReference type="NCBI Taxonomy" id="488447"/>
    <lineage>
        <taxon>Bacteria</taxon>
        <taxon>Pseudomonadati</taxon>
        <taxon>Pseudomonadota</taxon>
        <taxon>Betaproteobacteria</taxon>
        <taxon>Burkholderiales</taxon>
        <taxon>Burkholderiaceae</taxon>
        <taxon>Burkholderia</taxon>
        <taxon>Burkholderia cepacia complex</taxon>
    </lineage>
</organism>
<dbReference type="PROSITE" id="PS51384">
    <property type="entry name" value="FAD_FR"/>
    <property type="match status" value="1"/>
</dbReference>
<dbReference type="AlphaFoldDB" id="A0A1E3FJ79"/>
<keyword evidence="6 15" id="KW-0288">FMN</keyword>
<evidence type="ECO:0000256" key="2">
    <source>
        <dbReference type="ARBA" id="ARBA00010018"/>
    </source>
</evidence>
<evidence type="ECO:0000259" key="18">
    <source>
        <dbReference type="PROSITE" id="PS51384"/>
    </source>
</evidence>
<dbReference type="RefSeq" id="WP_039353272.1">
    <property type="nucleotide sequence ID" value="NZ_AP018359.1"/>
</dbReference>
<dbReference type="InterPro" id="IPR029039">
    <property type="entry name" value="Flavoprotein-like_sf"/>
</dbReference>
<evidence type="ECO:0000256" key="15">
    <source>
        <dbReference type="PIRNR" id="PIRNR000209"/>
    </source>
</evidence>
<reference evidence="21 24" key="3">
    <citation type="submission" date="2021-12" db="EMBL/GenBank/DDBJ databases">
        <title>Genomic and phenotypic characterization of three Burkholderia contaminans isolates recovered from different sources.</title>
        <authorList>
            <person name="Lopez De Volder A."/>
            <person name="Fan Y."/>
            <person name="Nunvar J."/>
            <person name="Herrera T."/>
            <person name="Timp W."/>
            <person name="Degrossi J."/>
        </authorList>
    </citation>
    <scope>NUCLEOTIDE SEQUENCE [LARGE SCALE GENOMIC DNA]</scope>
    <source>
        <strain evidence="21 24">LMG 23361</strain>
    </source>
</reference>
<keyword evidence="13 15" id="KW-0503">Monooxygenase</keyword>
<dbReference type="InterPro" id="IPR008254">
    <property type="entry name" value="Flavodoxin/NO_synth"/>
</dbReference>
<dbReference type="Pfam" id="PF00067">
    <property type="entry name" value="p450"/>
    <property type="match status" value="1"/>
</dbReference>
<keyword evidence="9 15" id="KW-0521">NADP</keyword>
<evidence type="ECO:0000256" key="13">
    <source>
        <dbReference type="ARBA" id="ARBA00023033"/>
    </source>
</evidence>
<keyword evidence="8 15" id="KW-0274">FAD</keyword>
<dbReference type="EC" id="1.6.2.4" evidence="15"/>
<dbReference type="GO" id="GO:0020037">
    <property type="term" value="F:heme binding"/>
    <property type="evidence" value="ECO:0007669"/>
    <property type="project" value="UniProtKB-UniRule"/>
</dbReference>
<keyword evidence="3 15" id="KW-0813">Transport</keyword>
<evidence type="ECO:0000313" key="20">
    <source>
        <dbReference type="EMBL" id="MBO1833369.1"/>
    </source>
</evidence>
<feature type="domain" description="FAD-binding FR-type" evidence="18">
    <location>
        <begin position="673"/>
        <end position="906"/>
    </location>
</feature>
<dbReference type="Proteomes" id="UP000664048">
    <property type="component" value="Unassembled WGS sequence"/>
</dbReference>
<evidence type="ECO:0000256" key="11">
    <source>
        <dbReference type="ARBA" id="ARBA00023002"/>
    </source>
</evidence>
<evidence type="ECO:0000313" key="23">
    <source>
        <dbReference type="Proteomes" id="UP000664048"/>
    </source>
</evidence>
<dbReference type="GeneID" id="93194633"/>
<dbReference type="InterPro" id="IPR017927">
    <property type="entry name" value="FAD-bd_FR_type"/>
</dbReference>
<dbReference type="InterPro" id="IPR023173">
    <property type="entry name" value="NADPH_Cyt_P450_Rdtase_alpha"/>
</dbReference>
<gene>
    <name evidence="20" type="ORF">J4M89_28665</name>
    <name evidence="19" type="ORF">JIN94_22825</name>
    <name evidence="21" type="ORF">LXE91_37020</name>
</gene>
<dbReference type="InterPro" id="IPR001433">
    <property type="entry name" value="OxRdtase_FAD/NAD-bd"/>
</dbReference>
<evidence type="ECO:0000256" key="12">
    <source>
        <dbReference type="ARBA" id="ARBA00023004"/>
    </source>
</evidence>
<dbReference type="InterPro" id="IPR017938">
    <property type="entry name" value="Riboflavin_synthase-like_b-brl"/>
</dbReference>
<keyword evidence="12 15" id="KW-0408">Iron</keyword>
<dbReference type="SUPFAM" id="SSF52343">
    <property type="entry name" value="Ferredoxin reductase-like, C-terminal NADP-linked domain"/>
    <property type="match status" value="1"/>
</dbReference>
<evidence type="ECO:0000256" key="8">
    <source>
        <dbReference type="ARBA" id="ARBA00022827"/>
    </source>
</evidence>
<evidence type="ECO:0000256" key="3">
    <source>
        <dbReference type="ARBA" id="ARBA00022448"/>
    </source>
</evidence>
<dbReference type="SUPFAM" id="SSF52218">
    <property type="entry name" value="Flavoproteins"/>
    <property type="match status" value="1"/>
</dbReference>
<dbReference type="FunFam" id="1.10.630.10:FF:000040">
    <property type="entry name" value="Bifunctional cytochrome P450/NADPH--P450 reductase"/>
    <property type="match status" value="1"/>
</dbReference>
<dbReference type="GO" id="GO:0005506">
    <property type="term" value="F:iron ion binding"/>
    <property type="evidence" value="ECO:0007669"/>
    <property type="project" value="UniProtKB-UniRule"/>
</dbReference>
<dbReference type="Pfam" id="PF00258">
    <property type="entry name" value="Flavodoxin_1"/>
    <property type="match status" value="1"/>
</dbReference>
<dbReference type="InterPro" id="IPR001094">
    <property type="entry name" value="Flavdoxin-like"/>
</dbReference>
<comment type="catalytic activity">
    <reaction evidence="15">
        <text>an organic molecule + reduced [NADPH--hemoprotein reductase] + O2 = an alcohol + oxidized [NADPH--hemoprotein reductase] + H2O + H(+)</text>
        <dbReference type="Rhea" id="RHEA:17149"/>
        <dbReference type="Rhea" id="RHEA-COMP:11964"/>
        <dbReference type="Rhea" id="RHEA-COMP:11965"/>
        <dbReference type="ChEBI" id="CHEBI:15377"/>
        <dbReference type="ChEBI" id="CHEBI:15378"/>
        <dbReference type="ChEBI" id="CHEBI:15379"/>
        <dbReference type="ChEBI" id="CHEBI:30879"/>
        <dbReference type="ChEBI" id="CHEBI:57618"/>
        <dbReference type="ChEBI" id="CHEBI:58210"/>
        <dbReference type="ChEBI" id="CHEBI:142491"/>
        <dbReference type="EC" id="1.14.14.1"/>
    </reaction>
</comment>
<dbReference type="Gene3D" id="2.40.30.10">
    <property type="entry name" value="Translation factors"/>
    <property type="match status" value="2"/>
</dbReference>
<dbReference type="GO" id="GO:0050660">
    <property type="term" value="F:flavin adenine dinucleotide binding"/>
    <property type="evidence" value="ECO:0007669"/>
    <property type="project" value="TreeGrafter"/>
</dbReference>
<evidence type="ECO:0000256" key="5">
    <source>
        <dbReference type="ARBA" id="ARBA00022630"/>
    </source>
</evidence>
<evidence type="ECO:0000259" key="17">
    <source>
        <dbReference type="PROSITE" id="PS50902"/>
    </source>
</evidence>
<keyword evidence="7 15" id="KW-0479">Metal-binding</keyword>
<evidence type="ECO:0000256" key="16">
    <source>
        <dbReference type="PIRSR" id="PIRSR000209-1"/>
    </source>
</evidence>
<evidence type="ECO:0000313" key="19">
    <source>
        <dbReference type="EMBL" id="MBK1932724.1"/>
    </source>
</evidence>
<dbReference type="SUPFAM" id="SSF63380">
    <property type="entry name" value="Riboflavin synthase domain-like"/>
    <property type="match status" value="1"/>
</dbReference>
<dbReference type="PIRSF" id="PIRSF000209">
    <property type="entry name" value="Bifunctional_P450_P450R"/>
    <property type="match status" value="1"/>
</dbReference>
<dbReference type="InterPro" id="IPR001709">
    <property type="entry name" value="Flavoprot_Pyr_Nucl_cyt_Rdtase"/>
</dbReference>
<dbReference type="Pfam" id="PF00175">
    <property type="entry name" value="NAD_binding_1"/>
    <property type="match status" value="1"/>
</dbReference>
<dbReference type="GO" id="GO:0070330">
    <property type="term" value="F:aromatase activity"/>
    <property type="evidence" value="ECO:0007669"/>
    <property type="project" value="UniProtKB-UniRule"/>
</dbReference>
<evidence type="ECO:0000256" key="14">
    <source>
        <dbReference type="ARBA" id="ARBA00049342"/>
    </source>
</evidence>
<keyword evidence="4 15" id="KW-0349">Heme</keyword>
<evidence type="ECO:0000256" key="7">
    <source>
        <dbReference type="ARBA" id="ARBA00022723"/>
    </source>
</evidence>
<dbReference type="InterPro" id="IPR023206">
    <property type="entry name" value="Bifunctional_P450_P450_red"/>
</dbReference>
<evidence type="ECO:0000313" key="22">
    <source>
        <dbReference type="Proteomes" id="UP000611459"/>
    </source>
</evidence>
<feature type="binding site" description="axial binding residue" evidence="16">
    <location>
        <position position="407"/>
    </location>
    <ligand>
        <name>heme</name>
        <dbReference type="ChEBI" id="CHEBI:30413"/>
    </ligand>
    <ligandPart>
        <name>Fe</name>
        <dbReference type="ChEBI" id="CHEBI:18248"/>
    </ligandPart>
</feature>
<accession>A0A1E3FJ79</accession>
<evidence type="ECO:0000256" key="6">
    <source>
        <dbReference type="ARBA" id="ARBA00022643"/>
    </source>
</evidence>
<dbReference type="EC" id="1.14.14.1" evidence="15"/>
<evidence type="ECO:0000256" key="1">
    <source>
        <dbReference type="ARBA" id="ARBA00001971"/>
    </source>
</evidence>
<dbReference type="PRINTS" id="PR00371">
    <property type="entry name" value="FPNCR"/>
</dbReference>
<evidence type="ECO:0000313" key="21">
    <source>
        <dbReference type="EMBL" id="WFN22296.1"/>
    </source>
</evidence>
<dbReference type="GO" id="GO:0010181">
    <property type="term" value="F:FMN binding"/>
    <property type="evidence" value="ECO:0007669"/>
    <property type="project" value="UniProtKB-UniRule"/>
</dbReference>
<reference evidence="20 23" key="2">
    <citation type="submission" date="2021-03" db="EMBL/GenBank/DDBJ databases">
        <title>Clinical course, treatment and visual outcome of an outbreak of Burkholderia contaminans endophthalmitis following cataract surgery.</title>
        <authorList>
            <person name="Lind C."/>
            <person name="Olsen K."/>
            <person name="Angelsen N.K."/>
            <person name="Krefting E.A."/>
            <person name="Fossen K."/>
            <person name="Gravningen K."/>
            <person name="Depoorter E."/>
            <person name="Vandamme P."/>
            <person name="Bertelsen G."/>
        </authorList>
    </citation>
    <scope>NUCLEOTIDE SEQUENCE [LARGE SCALE GENOMIC DNA]</scope>
    <source>
        <strain evidence="20 23">51242556</strain>
    </source>
</reference>